<keyword evidence="2" id="KW-1133">Transmembrane helix</keyword>
<evidence type="ECO:0000313" key="5">
    <source>
        <dbReference type="Proteomes" id="UP001430306"/>
    </source>
</evidence>
<feature type="compositionally biased region" description="Polar residues" evidence="1">
    <location>
        <begin position="66"/>
        <end position="82"/>
    </location>
</feature>
<accession>A0ABS8NEV6</accession>
<dbReference type="InterPro" id="IPR012373">
    <property type="entry name" value="Ferrdict_sens_TM"/>
</dbReference>
<dbReference type="PANTHER" id="PTHR30273:SF2">
    <property type="entry name" value="PROTEIN FECR"/>
    <property type="match status" value="1"/>
</dbReference>
<sequence length="505" mass="56458">MNDSMQTLIHAYLDESLTAEQFRELQTWINADPVNAKQFAQQVYLDERLHAEISWQQFSEDESKPSESISVKSRPESVSLSKPSPARPERRWAWIATVAAGLLLALSWALWSDAPMPKGRDIAEKSDSVRPLLVESSDAEIQDNAVATLAQIRDAVWEPISDSDGDVDRREGDRLGVETLRLRSGIVHLEFDSGVEVILEGPASYDIQTMDETRLDYGLLTATVPPGAEGFRVDTPSAQVIDLGTAFGIELDRDGLSKVSVFDGEVEVVPEGQTTKRLLTEGESIELQSDGSMNDIAFEPRRFERLWPMVSGIVKSSGAFRFAPPWPRQVKRLQNDEHVFVLPEGYATRLVAPCAIDFSEPGLYENESQLSPSEIPTDQRVRSFLLVFNPVPPKSPDGRPRRLTMRDLEMIEGSITFQHPILGVMVRDETLFQSDGRFSMRSASTVPLQQGLELKPSRLSDSITLSDDRRTLKLKLAGVGRRGDQVRVIVDATIRRRPSRIPSHR</sequence>
<dbReference type="Gene3D" id="2.60.120.1440">
    <property type="match status" value="1"/>
</dbReference>
<dbReference type="PANTHER" id="PTHR30273">
    <property type="entry name" value="PERIPLASMIC SIGNAL SENSOR AND SIGMA FACTOR ACTIVATOR FECR-RELATED"/>
    <property type="match status" value="1"/>
</dbReference>
<dbReference type="Pfam" id="PF04773">
    <property type="entry name" value="FecR"/>
    <property type="match status" value="1"/>
</dbReference>
<keyword evidence="2" id="KW-0812">Transmembrane</keyword>
<feature type="region of interest" description="Disordered" evidence="1">
    <location>
        <begin position="64"/>
        <end position="85"/>
    </location>
</feature>
<gene>
    <name evidence="4" type="ORF">LOC71_07360</name>
</gene>
<dbReference type="InterPro" id="IPR006860">
    <property type="entry name" value="FecR"/>
</dbReference>
<keyword evidence="2" id="KW-0472">Membrane</keyword>
<reference evidence="4" key="1">
    <citation type="submission" date="2021-11" db="EMBL/GenBank/DDBJ databases">
        <title>Genome sequence.</title>
        <authorList>
            <person name="Sun Q."/>
        </authorList>
    </citation>
    <scope>NUCLEOTIDE SEQUENCE</scope>
    <source>
        <strain evidence="4">JC740</strain>
    </source>
</reference>
<comment type="caution">
    <text evidence="4">The sequence shown here is derived from an EMBL/GenBank/DDBJ whole genome shotgun (WGS) entry which is preliminary data.</text>
</comment>
<name>A0ABS8NEV6_9BACT</name>
<dbReference type="RefSeq" id="WP_230272750.1">
    <property type="nucleotide sequence ID" value="NZ_JAJKFW010000016.1"/>
</dbReference>
<dbReference type="EMBL" id="JAJKFW010000016">
    <property type="protein sequence ID" value="MCC9642087.1"/>
    <property type="molecule type" value="Genomic_DNA"/>
</dbReference>
<feature type="transmembrane region" description="Helical" evidence="2">
    <location>
        <begin position="92"/>
        <end position="111"/>
    </location>
</feature>
<protein>
    <submittedName>
        <fullName evidence="4">FecR family protein</fullName>
    </submittedName>
</protein>
<evidence type="ECO:0000259" key="3">
    <source>
        <dbReference type="Pfam" id="PF04773"/>
    </source>
</evidence>
<keyword evidence="5" id="KW-1185">Reference proteome</keyword>
<dbReference type="Proteomes" id="UP001430306">
    <property type="component" value="Unassembled WGS sequence"/>
</dbReference>
<proteinExistence type="predicted"/>
<evidence type="ECO:0000256" key="2">
    <source>
        <dbReference type="SAM" id="Phobius"/>
    </source>
</evidence>
<feature type="domain" description="FecR protein" evidence="3">
    <location>
        <begin position="211"/>
        <end position="267"/>
    </location>
</feature>
<evidence type="ECO:0000313" key="4">
    <source>
        <dbReference type="EMBL" id="MCC9642087.1"/>
    </source>
</evidence>
<evidence type="ECO:0000256" key="1">
    <source>
        <dbReference type="SAM" id="MobiDB-lite"/>
    </source>
</evidence>
<organism evidence="4 5">
    <name type="scientific">Rhodopirellula halodulae</name>
    <dbReference type="NCBI Taxonomy" id="2894198"/>
    <lineage>
        <taxon>Bacteria</taxon>
        <taxon>Pseudomonadati</taxon>
        <taxon>Planctomycetota</taxon>
        <taxon>Planctomycetia</taxon>
        <taxon>Pirellulales</taxon>
        <taxon>Pirellulaceae</taxon>
        <taxon>Rhodopirellula</taxon>
    </lineage>
</organism>